<dbReference type="Pfam" id="PF05296">
    <property type="entry name" value="TAS2R"/>
    <property type="match status" value="1"/>
</dbReference>
<accession>G3TYK3</accession>
<dbReference type="InParanoid" id="G3TYK3"/>
<dbReference type="PANTHER" id="PTHR11394">
    <property type="entry name" value="TASTE RECEPTOR TYPE 2"/>
    <property type="match status" value="1"/>
</dbReference>
<organism evidence="15 16">
    <name type="scientific">Loxodonta africana</name>
    <name type="common">African elephant</name>
    <dbReference type="NCBI Taxonomy" id="9785"/>
    <lineage>
        <taxon>Eukaryota</taxon>
        <taxon>Metazoa</taxon>
        <taxon>Chordata</taxon>
        <taxon>Craniata</taxon>
        <taxon>Vertebrata</taxon>
        <taxon>Euteleostomi</taxon>
        <taxon>Mammalia</taxon>
        <taxon>Eutheria</taxon>
        <taxon>Afrotheria</taxon>
        <taxon>Proboscidea</taxon>
        <taxon>Elephantidae</taxon>
        <taxon>Loxodonta</taxon>
    </lineage>
</organism>
<evidence type="ECO:0000256" key="14">
    <source>
        <dbReference type="SAM" id="SignalP"/>
    </source>
</evidence>
<proteinExistence type="inferred from homology"/>
<evidence type="ECO:0000256" key="1">
    <source>
        <dbReference type="ARBA" id="ARBA00004141"/>
    </source>
</evidence>
<dbReference type="PANTHER" id="PTHR11394:SF69">
    <property type="entry name" value="TASTE RECEPTOR TYPE 2 MEMBER 134"/>
    <property type="match status" value="1"/>
</dbReference>
<evidence type="ECO:0000256" key="9">
    <source>
        <dbReference type="ARBA" id="ARBA00023170"/>
    </source>
</evidence>
<dbReference type="HOGENOM" id="CLU_072337_1_1_1"/>
<feature type="transmembrane region" description="Helical" evidence="13">
    <location>
        <begin position="261"/>
        <end position="282"/>
    </location>
</feature>
<keyword evidence="10 12" id="KW-0807">Transducer</keyword>
<keyword evidence="4 12" id="KW-0716">Sensory transduction</keyword>
<gene>
    <name evidence="15" type="primary">LOC100664141</name>
</gene>
<keyword evidence="9 12" id="KW-0675">Receptor</keyword>
<keyword evidence="8 12" id="KW-0472">Membrane</keyword>
<feature type="transmembrane region" description="Helical" evidence="13">
    <location>
        <begin position="129"/>
        <end position="151"/>
    </location>
</feature>
<sequence>KMPSPPTLFFMSVFFLETLAAMLQNGIMAAVLGWEWARGRALPAGDMIVACLAASRFGLHCMTFTNNLLITVNFSHVAYYFNSLWDFSNILTFWLNALLSAFYCVKIASFSHPTFLSLRWRLSRSVPRLLLGSLAISILATISSTTGHIIVSHMKASQPPYTNGSWVDRARIFHRNFFLLHEILALSMPFLLFLVSTVLLMLSLRRHMHQMRCSRQGPRDSSTQAHTMALKSLGFFLVFYTFYFLSVLVAVSNIVPLQLHWYWAWQVVTYTGVFLHSTFLLLSSPRLRRALKNRLQGCGAT</sequence>
<dbReference type="Proteomes" id="UP000007646">
    <property type="component" value="Unassembled WGS sequence"/>
</dbReference>
<feature type="signal peptide" evidence="14">
    <location>
        <begin position="1"/>
        <end position="20"/>
    </location>
</feature>
<feature type="transmembrane region" description="Helical" evidence="13">
    <location>
        <begin position="12"/>
        <end position="36"/>
    </location>
</feature>
<reference evidence="15" key="3">
    <citation type="submission" date="2025-09" db="UniProtKB">
        <authorList>
            <consortium name="Ensembl"/>
        </authorList>
    </citation>
    <scope>IDENTIFICATION</scope>
    <source>
        <strain evidence="15">Isolate ISIS603380</strain>
    </source>
</reference>
<name>G3TYK3_LOXAF</name>
<protein>
    <recommendedName>
        <fullName evidence="12">Taste receptor type 2</fullName>
    </recommendedName>
</protein>
<dbReference type="FunFam" id="1.20.1070.10:FF:000055">
    <property type="entry name" value="Taste receptor type 2"/>
    <property type="match status" value="1"/>
</dbReference>
<keyword evidence="16" id="KW-1185">Reference proteome</keyword>
<feature type="transmembrane region" description="Helical" evidence="13">
    <location>
        <begin position="183"/>
        <end position="202"/>
    </location>
</feature>
<feature type="chain" id="PRO_5003456044" description="Taste receptor type 2" evidence="14">
    <location>
        <begin position="21"/>
        <end position="301"/>
    </location>
</feature>
<feature type="transmembrane region" description="Helical" evidence="13">
    <location>
        <begin position="57"/>
        <end position="81"/>
    </location>
</feature>
<evidence type="ECO:0000256" key="5">
    <source>
        <dbReference type="ARBA" id="ARBA00022692"/>
    </source>
</evidence>
<keyword evidence="7 12" id="KW-0297">G-protein coupled receptor</keyword>
<dbReference type="FunCoup" id="G3TYK3">
    <property type="interactions" value="29"/>
</dbReference>
<evidence type="ECO:0000256" key="12">
    <source>
        <dbReference type="RuleBase" id="RU004424"/>
    </source>
</evidence>
<dbReference type="Gene3D" id="1.20.1070.10">
    <property type="entry name" value="Rhodopsin 7-helix transmembrane proteins"/>
    <property type="match status" value="1"/>
</dbReference>
<keyword evidence="3 12" id="KW-0919">Taste</keyword>
<comment type="subcellular location">
    <subcellularLocation>
        <location evidence="1 12">Membrane</location>
        <topology evidence="1 12">Multi-pass membrane protein</topology>
    </subcellularLocation>
</comment>
<dbReference type="eggNOG" id="ENOG502S2SI">
    <property type="taxonomic scope" value="Eukaryota"/>
</dbReference>
<dbReference type="GeneTree" id="ENSGT01150000286961"/>
<evidence type="ECO:0000256" key="8">
    <source>
        <dbReference type="ARBA" id="ARBA00023136"/>
    </source>
</evidence>
<evidence type="ECO:0000256" key="7">
    <source>
        <dbReference type="ARBA" id="ARBA00023040"/>
    </source>
</evidence>
<dbReference type="InterPro" id="IPR007960">
    <property type="entry name" value="TAS2R"/>
</dbReference>
<evidence type="ECO:0000256" key="13">
    <source>
        <dbReference type="SAM" id="Phobius"/>
    </source>
</evidence>
<keyword evidence="6 13" id="KW-1133">Transmembrane helix</keyword>
<reference evidence="15 16" key="1">
    <citation type="submission" date="2009-06" db="EMBL/GenBank/DDBJ databases">
        <title>The Genome Sequence of Loxodonta africana (African elephant).</title>
        <authorList>
            <person name="Di Palma F."/>
            <person name="Heiman D."/>
            <person name="Young S."/>
            <person name="Johnson J."/>
            <person name="Lander E.S."/>
            <person name="Lindblad-Toh K."/>
        </authorList>
    </citation>
    <scope>NUCLEOTIDE SEQUENCE [LARGE SCALE GENOMIC DNA]</scope>
    <source>
        <strain evidence="15 16">Isolate ISIS603380</strain>
    </source>
</reference>
<dbReference type="AlphaFoldDB" id="G3TYK3"/>
<evidence type="ECO:0000256" key="2">
    <source>
        <dbReference type="ARBA" id="ARBA00007376"/>
    </source>
</evidence>
<feature type="transmembrane region" description="Helical" evidence="13">
    <location>
        <begin position="233"/>
        <end position="255"/>
    </location>
</feature>
<evidence type="ECO:0000256" key="6">
    <source>
        <dbReference type="ARBA" id="ARBA00022989"/>
    </source>
</evidence>
<comment type="similarity">
    <text evidence="2 11">Belongs to the G-protein coupled receptor T2R family.</text>
</comment>
<dbReference type="GO" id="GO:0016020">
    <property type="term" value="C:membrane"/>
    <property type="evidence" value="ECO:0007669"/>
    <property type="project" value="UniProtKB-SubCell"/>
</dbReference>
<dbReference type="SUPFAM" id="SSF81321">
    <property type="entry name" value="Family A G protein-coupled receptor-like"/>
    <property type="match status" value="1"/>
</dbReference>
<evidence type="ECO:0000256" key="4">
    <source>
        <dbReference type="ARBA" id="ARBA00022606"/>
    </source>
</evidence>
<reference evidence="15" key="2">
    <citation type="submission" date="2025-08" db="UniProtKB">
        <authorList>
            <consortium name="Ensembl"/>
        </authorList>
    </citation>
    <scope>IDENTIFICATION</scope>
    <source>
        <strain evidence="15">Isolate ISIS603380</strain>
    </source>
</reference>
<evidence type="ECO:0000313" key="16">
    <source>
        <dbReference type="Proteomes" id="UP000007646"/>
    </source>
</evidence>
<keyword evidence="5 12" id="KW-0812">Transmembrane</keyword>
<evidence type="ECO:0000256" key="11">
    <source>
        <dbReference type="RuleBase" id="RU004423"/>
    </source>
</evidence>
<dbReference type="OMA" id="IPWDFIN"/>
<dbReference type="Ensembl" id="ENSLAFT00000029841.1">
    <property type="protein sequence ID" value="ENSLAFP00000020661.1"/>
    <property type="gene ID" value="ENSLAFG00000029974.1"/>
</dbReference>
<evidence type="ECO:0000256" key="10">
    <source>
        <dbReference type="ARBA" id="ARBA00023224"/>
    </source>
</evidence>
<dbReference type="GO" id="GO:0004930">
    <property type="term" value="F:G protein-coupled receptor activity"/>
    <property type="evidence" value="ECO:0007669"/>
    <property type="project" value="UniProtKB-KW"/>
</dbReference>
<evidence type="ECO:0000313" key="15">
    <source>
        <dbReference type="Ensembl" id="ENSLAFP00000020661.1"/>
    </source>
</evidence>
<feature type="transmembrane region" description="Helical" evidence="13">
    <location>
        <begin position="87"/>
        <end position="108"/>
    </location>
</feature>
<dbReference type="GO" id="GO:0033038">
    <property type="term" value="F:bitter taste receptor activity"/>
    <property type="evidence" value="ECO:0007669"/>
    <property type="project" value="InterPro"/>
</dbReference>
<keyword evidence="14" id="KW-0732">Signal</keyword>
<evidence type="ECO:0000256" key="3">
    <source>
        <dbReference type="ARBA" id="ARBA00022480"/>
    </source>
</evidence>